<organism evidence="2 3">
    <name type="scientific">Caenorhabditis tropicalis</name>
    <dbReference type="NCBI Taxonomy" id="1561998"/>
    <lineage>
        <taxon>Eukaryota</taxon>
        <taxon>Metazoa</taxon>
        <taxon>Ecdysozoa</taxon>
        <taxon>Nematoda</taxon>
        <taxon>Chromadorea</taxon>
        <taxon>Rhabditida</taxon>
        <taxon>Rhabditina</taxon>
        <taxon>Rhabditomorpha</taxon>
        <taxon>Rhabditoidea</taxon>
        <taxon>Rhabditidae</taxon>
        <taxon>Peloderinae</taxon>
        <taxon>Caenorhabditis</taxon>
    </lineage>
</organism>
<feature type="compositionally biased region" description="Acidic residues" evidence="1">
    <location>
        <begin position="1"/>
        <end position="18"/>
    </location>
</feature>
<sequence>MLCEEEEEEEEKEKEEEEELKKGSSRRRRDMKKKLRLFPYVRIEGHALFDLVLTDGYSRQRLIWLLVKVVGESESKSTPESTVDQKLLL</sequence>
<dbReference type="AlphaFoldDB" id="A0A1I7UH81"/>
<dbReference type="Proteomes" id="UP000095282">
    <property type="component" value="Unplaced"/>
</dbReference>
<name>A0A1I7UH81_9PELO</name>
<reference evidence="3" key="1">
    <citation type="submission" date="2016-11" db="UniProtKB">
        <authorList>
            <consortium name="WormBaseParasite"/>
        </authorList>
    </citation>
    <scope>IDENTIFICATION</scope>
</reference>
<feature type="region of interest" description="Disordered" evidence="1">
    <location>
        <begin position="1"/>
        <end position="29"/>
    </location>
</feature>
<evidence type="ECO:0000313" key="3">
    <source>
        <dbReference type="WBParaSite" id="Csp11.Scaffold629.g9300.t1"/>
    </source>
</evidence>
<evidence type="ECO:0000313" key="2">
    <source>
        <dbReference type="Proteomes" id="UP000095282"/>
    </source>
</evidence>
<evidence type="ECO:0000256" key="1">
    <source>
        <dbReference type="SAM" id="MobiDB-lite"/>
    </source>
</evidence>
<protein>
    <submittedName>
        <fullName evidence="3">Uncharacterized protein</fullName>
    </submittedName>
</protein>
<dbReference type="WBParaSite" id="Csp11.Scaffold629.g9300.t1">
    <property type="protein sequence ID" value="Csp11.Scaffold629.g9300.t1"/>
    <property type="gene ID" value="Csp11.Scaffold629.g9300"/>
</dbReference>
<keyword evidence="2" id="KW-1185">Reference proteome</keyword>
<proteinExistence type="predicted"/>
<accession>A0A1I7UH81</accession>